<evidence type="ECO:0000256" key="4">
    <source>
        <dbReference type="ARBA" id="ARBA00023180"/>
    </source>
</evidence>
<keyword evidence="8" id="KW-0245">EGF-like domain</keyword>
<feature type="disulfide bond" evidence="7">
    <location>
        <begin position="378"/>
        <end position="396"/>
    </location>
</feature>
<dbReference type="SMART" id="SM00209">
    <property type="entry name" value="TSP1"/>
    <property type="match status" value="1"/>
</dbReference>
<evidence type="ECO:0000313" key="15">
    <source>
        <dbReference type="Proteomes" id="UP000507470"/>
    </source>
</evidence>
<dbReference type="PROSITE" id="PS00022">
    <property type="entry name" value="EGF_1"/>
    <property type="match status" value="1"/>
</dbReference>
<dbReference type="PANTHER" id="PTHR13723:SF313">
    <property type="entry name" value="PEPTIDASE M12B DOMAIN-CONTAINING PROTEIN"/>
    <property type="match status" value="1"/>
</dbReference>
<evidence type="ECO:0000259" key="12">
    <source>
        <dbReference type="PROSITE" id="PS50215"/>
    </source>
</evidence>
<feature type="binding site" evidence="6">
    <location>
        <position position="230"/>
    </location>
    <ligand>
        <name>Ca(2+)</name>
        <dbReference type="ChEBI" id="CHEBI:29108"/>
        <label>1</label>
    </ligand>
</feature>
<sequence>MAGEQRLNSILVLILCIYSEILAKSLLDDSHINEFINTRKLREDGFNEFELTSVKEVTNSHQQSLDAASIHRRRRSVHSRQSYDIEISAFGESYNMILRHTKSVLHPSAKVSIIKDEEETEWNGDHPDCFLIGNVHSHDGTVSASFCKELRGMMSTSDHEFHFEVLPHNIRKRSTLKKVQHTTLIARKRREDLMFSDLSQMNDYTHIHQTEHNHKRIHTRSVPSTDFTIELAVYCDADFLSYKLPATDMTRRVEIMLCKYNAVQFEWSRADVLNYNVTLSIKRMTFLDTNPSWYNASTALSVSLNTLCTGTQAGLAYDHVHVHTGIPKPELGGLAYQSKVCNARYRCGVSADGVTTYVATVHEIGHNMGMLHDADRNCLPPDVGIMGGAGVGWSTCSVNDMNTMLQTGNHGCLWTDNIADNEVTPASLLGITLVPELPGQLKTADEVCEQLYGSGFRYREYPNVVNPSCNLYSCVDHNVGNTHGRMFKQSDSITGLYCEDQKICFAGACQDWSKAQLTNPEVRAGGWSSWELWSTCSRTCGRGLIYRRRRCDNPTPKNSATCVGVEYEAEGCSLTPCVSDSSADSNLIIQRASETCHRLIDNNIINGTEYTASGTIYSSLKHGVCEVLCKSTPGYTRPALTRFGLIENGTPCPGTLDTADASEYSRRPGFYSACLEGYCQKFDCANTLNSSVFDGCGVCKGDNSTCIIREGHFTNDVAQWVRRDWTHIPVGAYNIEMSFVYNDMKQYYTEIFTKEGTPIITSSIAGDSRIFQTKDSPVNFGGTLWHNDAFVAIMHAQGPLTEPVIVKVYSMGSNINTGMKYIYSLPTNIDSCTGTCENGGTWNTTMCACACPSGYTGSLCTSQCSTQCNNGAAVNESTCECICNEKQYGSKCQCRYPFTGGNCDTCKHVTCKNYGVFNATSCRCECLPGYGGLQCDVTCADTADNATCAAGAATGKCISDNVNMEQTCMASCNLCVEQSPTAVSSTTTSSGSNFGNFEFEIIIILIVIGKKSNRCSEKANITRGSNKKMT</sequence>
<feature type="disulfide bond" evidence="7">
    <location>
        <begin position="536"/>
        <end position="572"/>
    </location>
</feature>
<keyword evidence="4" id="KW-0325">Glycoprotein</keyword>
<dbReference type="InterPro" id="IPR036383">
    <property type="entry name" value="TSP1_rpt_sf"/>
</dbReference>
<keyword evidence="15" id="KW-1185">Reference proteome</keyword>
<feature type="disulfide bond" evidence="7">
    <location>
        <begin position="498"/>
        <end position="509"/>
    </location>
</feature>
<dbReference type="Proteomes" id="UP000507470">
    <property type="component" value="Unassembled WGS sequence"/>
</dbReference>
<gene>
    <name evidence="14" type="ORF">MCOR_39065</name>
</gene>
<evidence type="ECO:0000256" key="9">
    <source>
        <dbReference type="PROSITE-ProRule" id="PRU00276"/>
    </source>
</evidence>
<dbReference type="PROSITE" id="PS51670">
    <property type="entry name" value="SHKT"/>
    <property type="match status" value="1"/>
</dbReference>
<feature type="domain" description="Peptidase M12B" evidence="12">
    <location>
        <begin position="227"/>
        <end position="417"/>
    </location>
</feature>
<dbReference type="Gene3D" id="2.20.100.10">
    <property type="entry name" value="Thrombospondin type-1 (TSP1) repeat"/>
    <property type="match status" value="1"/>
</dbReference>
<feature type="disulfide bond" evidence="7">
    <location>
        <begin position="448"/>
        <end position="474"/>
    </location>
</feature>
<dbReference type="Gene3D" id="2.60.120.830">
    <property type="match status" value="1"/>
</dbReference>
<proteinExistence type="predicted"/>
<dbReference type="GO" id="GO:0046872">
    <property type="term" value="F:metal ion binding"/>
    <property type="evidence" value="ECO:0007669"/>
    <property type="project" value="UniProtKB-KW"/>
</dbReference>
<evidence type="ECO:0000256" key="2">
    <source>
        <dbReference type="ARBA" id="ARBA00022525"/>
    </source>
</evidence>
<dbReference type="AlphaFoldDB" id="A0A6J8DCI5"/>
<dbReference type="Gene3D" id="3.40.390.10">
    <property type="entry name" value="Collagenase (Catalytic Domain)"/>
    <property type="match status" value="1"/>
</dbReference>
<feature type="binding site" evidence="6 9">
    <location>
        <position position="362"/>
    </location>
    <ligand>
        <name>Zn(2+)</name>
        <dbReference type="ChEBI" id="CHEBI:29105"/>
        <note>catalytic</note>
    </ligand>
</feature>
<dbReference type="PANTHER" id="PTHR13723">
    <property type="entry name" value="ADAMTS A DISINTEGRIN AND METALLOPROTEASE WITH THROMBOSPONDIN MOTIFS PROTEASE"/>
    <property type="match status" value="1"/>
</dbReference>
<dbReference type="EMBL" id="CACVKT020007119">
    <property type="protein sequence ID" value="CAC5405361.1"/>
    <property type="molecule type" value="Genomic_DNA"/>
</dbReference>
<feature type="binding site" evidence="6">
    <location>
        <position position="230"/>
    </location>
    <ligand>
        <name>Ca(2+)</name>
        <dbReference type="ChEBI" id="CHEBI:29108"/>
        <label>2</label>
    </ligand>
</feature>
<keyword evidence="6" id="KW-0106">Calcium</keyword>
<evidence type="ECO:0000313" key="14">
    <source>
        <dbReference type="EMBL" id="CAC5405361.1"/>
    </source>
</evidence>
<dbReference type="InterPro" id="IPR050439">
    <property type="entry name" value="ADAMTS_ADAMTS-like"/>
</dbReference>
<feature type="disulfide bond" evidence="8">
    <location>
        <begin position="851"/>
        <end position="860"/>
    </location>
</feature>
<dbReference type="FunFam" id="2.20.100.10:FF:000001">
    <property type="entry name" value="semaphorin-5A isoform X1"/>
    <property type="match status" value="1"/>
</dbReference>
<keyword evidence="10" id="KW-0732">Signal</keyword>
<feature type="disulfide bond" evidence="7">
    <location>
        <begin position="469"/>
        <end position="504"/>
    </location>
</feature>
<feature type="signal peptide" evidence="10">
    <location>
        <begin position="1"/>
        <end position="23"/>
    </location>
</feature>
<keyword evidence="2" id="KW-0964">Secreted</keyword>
<dbReference type="Pfam" id="PF00090">
    <property type="entry name" value="TSP_1"/>
    <property type="match status" value="1"/>
</dbReference>
<dbReference type="InterPro" id="IPR013273">
    <property type="entry name" value="ADAMTS/ADAMTS-like"/>
</dbReference>
<evidence type="ECO:0000259" key="13">
    <source>
        <dbReference type="PROSITE" id="PS51670"/>
    </source>
</evidence>
<keyword evidence="14" id="KW-0378">Hydrolase</keyword>
<accession>A0A6J8DCI5</accession>
<evidence type="ECO:0000256" key="1">
    <source>
        <dbReference type="ARBA" id="ARBA00004613"/>
    </source>
</evidence>
<evidence type="ECO:0000256" key="3">
    <source>
        <dbReference type="ARBA" id="ARBA00023157"/>
    </source>
</evidence>
<dbReference type="Pfam" id="PF01562">
    <property type="entry name" value="Pep_M12B_propep"/>
    <property type="match status" value="1"/>
</dbReference>
<reference evidence="14 15" key="1">
    <citation type="submission" date="2020-06" db="EMBL/GenBank/DDBJ databases">
        <authorList>
            <person name="Li R."/>
            <person name="Bekaert M."/>
        </authorList>
    </citation>
    <scope>NUCLEOTIDE SEQUENCE [LARGE SCALE GENOMIC DNA]</scope>
    <source>
        <strain evidence="15">wild</strain>
    </source>
</reference>
<dbReference type="GO" id="GO:0005576">
    <property type="term" value="C:extracellular region"/>
    <property type="evidence" value="ECO:0007669"/>
    <property type="project" value="UniProtKB-SubCell"/>
</dbReference>
<feature type="disulfide bond" evidence="7">
    <location>
        <begin position="308"/>
        <end position="347"/>
    </location>
</feature>
<feature type="disulfide bond" evidence="7">
    <location>
        <begin position="540"/>
        <end position="577"/>
    </location>
</feature>
<protein>
    <submittedName>
        <fullName evidence="14">ADAMTS18</fullName>
        <ecNumber evidence="14">3.4.24.-</ecNumber>
    </submittedName>
</protein>
<dbReference type="Pfam" id="PF01421">
    <property type="entry name" value="Reprolysin"/>
    <property type="match status" value="1"/>
</dbReference>
<feature type="active site" evidence="5 9">
    <location>
        <position position="363"/>
    </location>
</feature>
<dbReference type="GO" id="GO:0004222">
    <property type="term" value="F:metalloendopeptidase activity"/>
    <property type="evidence" value="ECO:0007669"/>
    <property type="project" value="InterPro"/>
</dbReference>
<dbReference type="GO" id="GO:0030198">
    <property type="term" value="P:extracellular matrix organization"/>
    <property type="evidence" value="ECO:0007669"/>
    <property type="project" value="InterPro"/>
</dbReference>
<dbReference type="OrthoDB" id="6040087at2759"/>
<feature type="disulfide bond" evidence="7">
    <location>
        <begin position="551"/>
        <end position="562"/>
    </location>
</feature>
<dbReference type="InterPro" id="IPR002870">
    <property type="entry name" value="Peptidase_M12B_N"/>
</dbReference>
<evidence type="ECO:0000256" key="10">
    <source>
        <dbReference type="SAM" id="SignalP"/>
    </source>
</evidence>
<dbReference type="InterPro" id="IPR003582">
    <property type="entry name" value="ShKT_dom"/>
</dbReference>
<feature type="binding site" evidence="6">
    <location>
        <position position="412"/>
    </location>
    <ligand>
        <name>Ca(2+)</name>
        <dbReference type="ChEBI" id="CHEBI:29108"/>
        <label>1</label>
    </ligand>
</feature>
<feature type="disulfide bond" evidence="7">
    <location>
        <begin position="341"/>
        <end position="412"/>
    </location>
</feature>
<keyword evidence="3 7" id="KW-1015">Disulfide bond</keyword>
<evidence type="ECO:0000256" key="8">
    <source>
        <dbReference type="PROSITE-ProRule" id="PRU00076"/>
    </source>
</evidence>
<dbReference type="PROSITE" id="PS50092">
    <property type="entry name" value="TSP1"/>
    <property type="match status" value="1"/>
</dbReference>
<evidence type="ECO:0000259" key="11">
    <source>
        <dbReference type="PROSITE" id="PS50026"/>
    </source>
</evidence>
<comment type="caution">
    <text evidence="8">Lacks conserved residue(s) required for the propagation of feature annotation.</text>
</comment>
<organism evidence="14 15">
    <name type="scientific">Mytilus coruscus</name>
    <name type="common">Sea mussel</name>
    <dbReference type="NCBI Taxonomy" id="42192"/>
    <lineage>
        <taxon>Eukaryota</taxon>
        <taxon>Metazoa</taxon>
        <taxon>Spiralia</taxon>
        <taxon>Lophotrochozoa</taxon>
        <taxon>Mollusca</taxon>
        <taxon>Bivalvia</taxon>
        <taxon>Autobranchia</taxon>
        <taxon>Pteriomorphia</taxon>
        <taxon>Mytilida</taxon>
        <taxon>Mytiloidea</taxon>
        <taxon>Mytilidae</taxon>
        <taxon>Mytilinae</taxon>
        <taxon>Mytilus</taxon>
    </lineage>
</organism>
<dbReference type="InterPro" id="IPR001590">
    <property type="entry name" value="Peptidase_M12B"/>
</dbReference>
<keyword evidence="6 9" id="KW-0862">Zinc</keyword>
<dbReference type="GO" id="GO:0006508">
    <property type="term" value="P:proteolysis"/>
    <property type="evidence" value="ECO:0007669"/>
    <property type="project" value="InterPro"/>
</dbReference>
<feature type="binding site" evidence="6 9">
    <location>
        <position position="366"/>
    </location>
    <ligand>
        <name>Zn(2+)</name>
        <dbReference type="ChEBI" id="CHEBI:29105"/>
        <note>catalytic</note>
    </ligand>
</feature>
<dbReference type="PRINTS" id="PR01857">
    <property type="entry name" value="ADAMTSFAMILY"/>
</dbReference>
<evidence type="ECO:0000256" key="7">
    <source>
        <dbReference type="PIRSR" id="PIRSR613273-3"/>
    </source>
</evidence>
<feature type="domain" description="ShKT" evidence="13">
    <location>
        <begin position="939"/>
        <end position="975"/>
    </location>
</feature>
<feature type="binding site" evidence="6">
    <location>
        <position position="318"/>
    </location>
    <ligand>
        <name>Ca(2+)</name>
        <dbReference type="ChEBI" id="CHEBI:29108"/>
        <label>1</label>
    </ligand>
</feature>
<keyword evidence="6 9" id="KW-0479">Metal-binding</keyword>
<dbReference type="InterPro" id="IPR024079">
    <property type="entry name" value="MetalloPept_cat_dom_sf"/>
</dbReference>
<dbReference type="SUPFAM" id="SSF55486">
    <property type="entry name" value="Metalloproteases ('zincins'), catalytic domain"/>
    <property type="match status" value="1"/>
</dbReference>
<comment type="subcellular location">
    <subcellularLocation>
        <location evidence="1">Secreted</location>
    </subcellularLocation>
</comment>
<dbReference type="EC" id="3.4.24.-" evidence="14"/>
<dbReference type="InterPro" id="IPR000884">
    <property type="entry name" value="TSP1_rpt"/>
</dbReference>
<dbReference type="SUPFAM" id="SSF82895">
    <property type="entry name" value="TSP-1 type 1 repeat"/>
    <property type="match status" value="1"/>
</dbReference>
<evidence type="ECO:0000256" key="5">
    <source>
        <dbReference type="PIRSR" id="PIRSR613273-1"/>
    </source>
</evidence>
<dbReference type="GO" id="GO:0031012">
    <property type="term" value="C:extracellular matrix"/>
    <property type="evidence" value="ECO:0007669"/>
    <property type="project" value="TreeGrafter"/>
</dbReference>
<feature type="binding site" evidence="6 9">
    <location>
        <position position="372"/>
    </location>
    <ligand>
        <name>Zn(2+)</name>
        <dbReference type="ChEBI" id="CHEBI:29105"/>
        <note>catalytic</note>
    </ligand>
</feature>
<dbReference type="PROSITE" id="PS50215">
    <property type="entry name" value="ADAM_MEPRO"/>
    <property type="match status" value="1"/>
</dbReference>
<feature type="domain" description="EGF-like" evidence="11">
    <location>
        <begin position="828"/>
        <end position="861"/>
    </location>
</feature>
<comment type="cofactor">
    <cofactor evidence="6">
        <name>Zn(2+)</name>
        <dbReference type="ChEBI" id="CHEBI:29105"/>
    </cofactor>
    <text evidence="6">Binds 1 zinc ion per subunit.</text>
</comment>
<feature type="chain" id="PRO_5026898339" evidence="10">
    <location>
        <begin position="24"/>
        <end position="1030"/>
    </location>
</feature>
<dbReference type="InterPro" id="IPR000742">
    <property type="entry name" value="EGF"/>
</dbReference>
<dbReference type="Gene3D" id="3.40.1620.60">
    <property type="match status" value="1"/>
</dbReference>
<evidence type="ECO:0000256" key="6">
    <source>
        <dbReference type="PIRSR" id="PIRSR613273-2"/>
    </source>
</evidence>
<dbReference type="PROSITE" id="PS50026">
    <property type="entry name" value="EGF_3"/>
    <property type="match status" value="1"/>
</dbReference>
<name>A0A6J8DCI5_MYTCO</name>